<sequence>MRSRKCGPGCSSSRPASAAGSYTHGSLATDRLELLTLVWLLMIHHGLGDAAAEVKLFTTDDHSLPELGSLESDAGNNWVPRRGRPRYSFKFRRDREHEPSEARARAKCLVLPKLVPETFT</sequence>
<organism evidence="2 3">
    <name type="scientific">Leersia perrieri</name>
    <dbReference type="NCBI Taxonomy" id="77586"/>
    <lineage>
        <taxon>Eukaryota</taxon>
        <taxon>Viridiplantae</taxon>
        <taxon>Streptophyta</taxon>
        <taxon>Embryophyta</taxon>
        <taxon>Tracheophyta</taxon>
        <taxon>Spermatophyta</taxon>
        <taxon>Magnoliopsida</taxon>
        <taxon>Liliopsida</taxon>
        <taxon>Poales</taxon>
        <taxon>Poaceae</taxon>
        <taxon>BOP clade</taxon>
        <taxon>Oryzoideae</taxon>
        <taxon>Oryzeae</taxon>
        <taxon>Oryzinae</taxon>
        <taxon>Leersia</taxon>
    </lineage>
</organism>
<name>A0A0D9UX55_9ORYZ</name>
<dbReference type="AlphaFoldDB" id="A0A0D9UX55"/>
<reference evidence="3" key="2">
    <citation type="submission" date="2013-12" db="EMBL/GenBank/DDBJ databases">
        <authorList>
            <person name="Yu Y."/>
            <person name="Lee S."/>
            <person name="de Baynast K."/>
            <person name="Wissotski M."/>
            <person name="Liu L."/>
            <person name="Talag J."/>
            <person name="Goicoechea J."/>
            <person name="Angelova A."/>
            <person name="Jetty R."/>
            <person name="Kudrna D."/>
            <person name="Golser W."/>
            <person name="Rivera L."/>
            <person name="Zhang J."/>
            <person name="Wing R."/>
        </authorList>
    </citation>
    <scope>NUCLEOTIDE SEQUENCE</scope>
</reference>
<dbReference type="STRING" id="77586.A0A0D9UX55"/>
<dbReference type="Gramene" id="LPERR01G03830.1">
    <property type="protein sequence ID" value="LPERR01G03830.1"/>
    <property type="gene ID" value="LPERR01G03830"/>
</dbReference>
<proteinExistence type="predicted"/>
<feature type="region of interest" description="Disordered" evidence="1">
    <location>
        <begin position="1"/>
        <end position="22"/>
    </location>
</feature>
<accession>A0A0D9UX55</accession>
<dbReference type="EnsemblPlants" id="LPERR01G03830.1">
    <property type="protein sequence ID" value="LPERR01G03830.1"/>
    <property type="gene ID" value="LPERR01G03830"/>
</dbReference>
<protein>
    <submittedName>
        <fullName evidence="2">Uncharacterized protein</fullName>
    </submittedName>
</protein>
<reference evidence="2 3" key="1">
    <citation type="submission" date="2012-08" db="EMBL/GenBank/DDBJ databases">
        <title>Oryza genome evolution.</title>
        <authorList>
            <person name="Wing R.A."/>
        </authorList>
    </citation>
    <scope>NUCLEOTIDE SEQUENCE</scope>
</reference>
<dbReference type="HOGENOM" id="CLU_2053011_0_0_1"/>
<reference evidence="2" key="3">
    <citation type="submission" date="2015-04" db="UniProtKB">
        <authorList>
            <consortium name="EnsemblPlants"/>
        </authorList>
    </citation>
    <scope>IDENTIFICATION</scope>
</reference>
<dbReference type="Proteomes" id="UP000032180">
    <property type="component" value="Chromosome 1"/>
</dbReference>
<evidence type="ECO:0000313" key="2">
    <source>
        <dbReference type="EnsemblPlants" id="LPERR01G03830.1"/>
    </source>
</evidence>
<keyword evidence="3" id="KW-1185">Reference proteome</keyword>
<evidence type="ECO:0000256" key="1">
    <source>
        <dbReference type="SAM" id="MobiDB-lite"/>
    </source>
</evidence>
<evidence type="ECO:0000313" key="3">
    <source>
        <dbReference type="Proteomes" id="UP000032180"/>
    </source>
</evidence>